<reference evidence="1 2" key="1">
    <citation type="submission" date="2021-02" db="EMBL/GenBank/DDBJ databases">
        <title>Streptomyces spirodelae sp. nov., isolated from duckweed.</title>
        <authorList>
            <person name="Saimee Y."/>
            <person name="Duangmal K."/>
        </authorList>
    </citation>
    <scope>NUCLEOTIDE SEQUENCE [LARGE SCALE GENOMIC DNA]</scope>
    <source>
        <strain evidence="1 2">DW4-2</strain>
    </source>
</reference>
<dbReference type="RefSeq" id="WP_209265225.1">
    <property type="nucleotide sequence ID" value="NZ_JAFFZN010000010.1"/>
</dbReference>
<keyword evidence="2" id="KW-1185">Reference proteome</keyword>
<gene>
    <name evidence="1" type="ORF">JW592_13190</name>
</gene>
<organism evidence="1 2">
    <name type="scientific">Streptomyces spirodelae</name>
    <dbReference type="NCBI Taxonomy" id="2812904"/>
    <lineage>
        <taxon>Bacteria</taxon>
        <taxon>Bacillati</taxon>
        <taxon>Actinomycetota</taxon>
        <taxon>Actinomycetes</taxon>
        <taxon>Kitasatosporales</taxon>
        <taxon>Streptomycetaceae</taxon>
        <taxon>Streptomyces</taxon>
    </lineage>
</organism>
<dbReference type="EMBL" id="JAFFZN010000010">
    <property type="protein sequence ID" value="MBO8186408.1"/>
    <property type="molecule type" value="Genomic_DNA"/>
</dbReference>
<protein>
    <submittedName>
        <fullName evidence="1">Uncharacterized protein</fullName>
    </submittedName>
</protein>
<evidence type="ECO:0000313" key="2">
    <source>
        <dbReference type="Proteomes" id="UP001518976"/>
    </source>
</evidence>
<name>A0ABS3WTH4_9ACTN</name>
<proteinExistence type="predicted"/>
<accession>A0ABS3WTH4</accession>
<evidence type="ECO:0000313" key="1">
    <source>
        <dbReference type="EMBL" id="MBO8186408.1"/>
    </source>
</evidence>
<dbReference type="Proteomes" id="UP001518976">
    <property type="component" value="Unassembled WGS sequence"/>
</dbReference>
<sequence length="1178" mass="124320">MTPVPTFEQVVSVPRLYVLSSVGDAPVPFWAGYLPTDRVAPGETMTLDQAWQDAGGCYVFLGAEPTSLMAFSGSLAGMLKRLSPSGHVRILWIENPNDLDSQWRYWPVQCAWSGQGPSIAWNVLRTAVLALGEYAVQLPRGTGLCQAPGSLGSGVAFTALIMAAPGGSFAADPTTSWLPFAGPTVGCLRAAITLQGGDGDGLAALRTQLCFAAPRNDGCSGDGVDTLGMSVMAQGAAAVRLHLSFDPTHPLSAARSRLGFFDDQGAGPAPMLPATLRTSNGHVTTLTPRAAGPPLRPAALAFGRSPLTCGDRSAFTYHLCPEGAFTLEVDGPPGATGHRVMFGGSAQEYVLLPAGQGTVFFAPGRPAMVPGAAPQQPPDSSDTPLLNDAAVTSYMTVLPTSSAAPGLPYYAQPPQASLHDAHSSVLPTGFLSYLELPAATLPSWAAGTGHAPETVPATLPAGADASEQELALRVDAALAAARRRTIGIAPTGHRDPGGGTEAVTPQGLLVTVQSRQIDSLVVANMPATPQPRLELTSLGPQMRTALSSAELFMVVADPDTYLSDSSVPYLLDEVGLRTATARGVPEGVVEQLRARVIPGGVPKRFEDEHAFVSEIQSIAPDHVALLTQIGGLLRAVMSGWAVDLAPRAWRGQRSMPTPEDAPTIMLLKFAHRSLEKLVDDTGAWTWREAARLPVTGEQGTQAELRSIFTTARARMEDPTVQRDDPYVAFYRDVVADPGWNGVLFVNAPVEAGRLPEALQFLAGGVDHSAFYAHHIGFSATPVKMEGGSVALGQTAAFGLIDYRDPYDLTLDPSDPHPVPFAFKTLRLTARFSNAALAGFTARVELMVNQLLGAELTKLEPAHGNNLVLAGSLLTTNNGPPTCDFTLEGVNRYGAGATVLDTIDISSVSVLAREGSAGPGEVTTRFLLGGKLRMIEFPRFDPFGYGPTVGKESCDGWLRFDGLAVDMTTPLEPATRPRFSTDLTAITLDAAESNARANSLVSRFPVRLAGFAASDTQQRPEDLGYAPVDAQLEQQPLPGPWFGLLYVLDLGTLGDLTGGQPLTLDLLAAWGPATEPGACPAFLGLKLPGYANGSFSWPLQGVLKLGFRSLRFETAEITPGVRSYALRLHRLGLSALGLSFPPGTTDLVLFGPSSDEKRNVVGWYAAYANDKHTGGELPR</sequence>
<comment type="caution">
    <text evidence="1">The sequence shown here is derived from an EMBL/GenBank/DDBJ whole genome shotgun (WGS) entry which is preliminary data.</text>
</comment>